<feature type="compositionally biased region" description="Polar residues" evidence="1">
    <location>
        <begin position="1294"/>
        <end position="1304"/>
    </location>
</feature>
<dbReference type="SUPFAM" id="SSF50729">
    <property type="entry name" value="PH domain-like"/>
    <property type="match status" value="1"/>
</dbReference>
<feature type="region of interest" description="Disordered" evidence="1">
    <location>
        <begin position="531"/>
        <end position="955"/>
    </location>
</feature>
<reference evidence="2 3" key="1">
    <citation type="submission" date="2019-12" db="EMBL/GenBank/DDBJ databases">
        <authorList>
            <person name="Floudas D."/>
            <person name="Bentzer J."/>
            <person name="Ahren D."/>
            <person name="Johansson T."/>
            <person name="Persson P."/>
            <person name="Tunlid A."/>
        </authorList>
    </citation>
    <scope>NUCLEOTIDE SEQUENCE [LARGE SCALE GENOMIC DNA]</scope>
    <source>
        <strain evidence="2 3">CBS 102.39</strain>
    </source>
</reference>
<feature type="compositionally biased region" description="Low complexity" evidence="1">
    <location>
        <begin position="486"/>
        <end position="511"/>
    </location>
</feature>
<feature type="region of interest" description="Disordered" evidence="1">
    <location>
        <begin position="271"/>
        <end position="327"/>
    </location>
</feature>
<feature type="region of interest" description="Disordered" evidence="1">
    <location>
        <begin position="1413"/>
        <end position="1498"/>
    </location>
</feature>
<feature type="compositionally biased region" description="Low complexity" evidence="1">
    <location>
        <begin position="592"/>
        <end position="617"/>
    </location>
</feature>
<proteinExistence type="predicted"/>
<dbReference type="Gene3D" id="2.30.29.30">
    <property type="entry name" value="Pleckstrin-homology domain (PH domain)/Phosphotyrosine-binding domain (PTB)"/>
    <property type="match status" value="2"/>
</dbReference>
<organism evidence="2 3">
    <name type="scientific">Agrocybe pediades</name>
    <dbReference type="NCBI Taxonomy" id="84607"/>
    <lineage>
        <taxon>Eukaryota</taxon>
        <taxon>Fungi</taxon>
        <taxon>Dikarya</taxon>
        <taxon>Basidiomycota</taxon>
        <taxon>Agaricomycotina</taxon>
        <taxon>Agaricomycetes</taxon>
        <taxon>Agaricomycetidae</taxon>
        <taxon>Agaricales</taxon>
        <taxon>Agaricineae</taxon>
        <taxon>Strophariaceae</taxon>
        <taxon>Agrocybe</taxon>
    </lineage>
</organism>
<gene>
    <name evidence="2" type="ORF">D9613_009871</name>
</gene>
<evidence type="ECO:0000313" key="3">
    <source>
        <dbReference type="Proteomes" id="UP000521872"/>
    </source>
</evidence>
<dbReference type="PANTHER" id="PTHR37283:SF1">
    <property type="entry name" value="PH DOMAIN-CONTAINING PROTEIN YHR131C"/>
    <property type="match status" value="1"/>
</dbReference>
<protein>
    <recommendedName>
        <fullName evidence="4">PH domain-containing protein</fullName>
    </recommendedName>
</protein>
<feature type="region of interest" description="Disordered" evidence="1">
    <location>
        <begin position="46"/>
        <end position="83"/>
    </location>
</feature>
<feature type="compositionally biased region" description="Low complexity" evidence="1">
    <location>
        <begin position="625"/>
        <end position="636"/>
    </location>
</feature>
<feature type="compositionally biased region" description="Low complexity" evidence="1">
    <location>
        <begin position="396"/>
        <end position="406"/>
    </location>
</feature>
<dbReference type="EMBL" id="JAACJL010000017">
    <property type="protein sequence ID" value="KAF4618714.1"/>
    <property type="molecule type" value="Genomic_DNA"/>
</dbReference>
<feature type="region of interest" description="Disordered" evidence="1">
    <location>
        <begin position="462"/>
        <end position="511"/>
    </location>
</feature>
<feature type="compositionally biased region" description="Low complexity" evidence="1">
    <location>
        <begin position="1461"/>
        <end position="1483"/>
    </location>
</feature>
<feature type="compositionally biased region" description="Basic and acidic residues" evidence="1">
    <location>
        <begin position="1276"/>
        <end position="1290"/>
    </location>
</feature>
<feature type="compositionally biased region" description="Polar residues" evidence="1">
    <location>
        <begin position="271"/>
        <end position="282"/>
    </location>
</feature>
<feature type="compositionally biased region" description="Low complexity" evidence="1">
    <location>
        <begin position="1590"/>
        <end position="1615"/>
    </location>
</feature>
<evidence type="ECO:0008006" key="4">
    <source>
        <dbReference type="Google" id="ProtNLM"/>
    </source>
</evidence>
<feature type="compositionally biased region" description="Pro residues" evidence="1">
    <location>
        <begin position="875"/>
        <end position="890"/>
    </location>
</feature>
<feature type="region of interest" description="Disordered" evidence="1">
    <location>
        <begin position="1002"/>
        <end position="1029"/>
    </location>
</feature>
<feature type="compositionally biased region" description="Basic and acidic residues" evidence="1">
    <location>
        <begin position="695"/>
        <end position="711"/>
    </location>
</feature>
<comment type="caution">
    <text evidence="2">The sequence shown here is derived from an EMBL/GenBank/DDBJ whole genome shotgun (WGS) entry which is preliminary data.</text>
</comment>
<evidence type="ECO:0000256" key="1">
    <source>
        <dbReference type="SAM" id="MobiDB-lite"/>
    </source>
</evidence>
<feature type="compositionally biased region" description="Low complexity" evidence="1">
    <location>
        <begin position="718"/>
        <end position="732"/>
    </location>
</feature>
<keyword evidence="3" id="KW-1185">Reference proteome</keyword>
<feature type="compositionally biased region" description="Pro residues" evidence="1">
    <location>
        <begin position="384"/>
        <end position="395"/>
    </location>
</feature>
<dbReference type="InterPro" id="IPR011993">
    <property type="entry name" value="PH-like_dom_sf"/>
</dbReference>
<feature type="compositionally biased region" description="Acidic residues" evidence="1">
    <location>
        <begin position="661"/>
        <end position="694"/>
    </location>
</feature>
<feature type="compositionally biased region" description="Low complexity" evidence="1">
    <location>
        <begin position="531"/>
        <end position="545"/>
    </location>
</feature>
<feature type="region of interest" description="Disordered" evidence="1">
    <location>
        <begin position="1222"/>
        <end position="1248"/>
    </location>
</feature>
<feature type="compositionally biased region" description="Gly residues" evidence="1">
    <location>
        <begin position="1315"/>
        <end position="1329"/>
    </location>
</feature>
<feature type="compositionally biased region" description="Basic and acidic residues" evidence="1">
    <location>
        <begin position="1413"/>
        <end position="1441"/>
    </location>
</feature>
<feature type="compositionally biased region" description="Polar residues" evidence="1">
    <location>
        <begin position="1443"/>
        <end position="1460"/>
    </location>
</feature>
<feature type="compositionally biased region" description="Polar residues" evidence="1">
    <location>
        <begin position="1625"/>
        <end position="1636"/>
    </location>
</feature>
<feature type="compositionally biased region" description="Basic and acidic residues" evidence="1">
    <location>
        <begin position="309"/>
        <end position="323"/>
    </location>
</feature>
<sequence>MITVAPSRPGGALSQLFCYLDSIPKQMEDPQKEDTPYQDGRIFSQCSSHSKSVASRTHSTALGDTDYASQTFPSSKHRQRPLESQLVPLNTQLRSGQQLQSYCKPARPLPNPATDPTERSLDPTHPAYPAIHRFPSAHRNYQQWSEVSVVVTKERSEGMTEENGCGLCSFDSLLSVPADTSAVIVASLFLASTLENNSSPLAGSIHISDATSKLNLDGNDDRYELLSDSMGFGKLDWELAGKTKYLNHPESVSGPCTLTNNGHYRNNTDTTITTGSHLTKQSLPIYPTTTTSGTGTGGHHSLHSYLESTKQDAHPHQASRSEDGVSPYPSWSAALSTYSNSHSHSLSDSNGFIDSISNAESPSSSSVAPGRSTVATTVKSSSSPFPPPLRAPPSSGPSTIICSDSSSPYSASTSSSSYWSEATTPISPSAFPLPPALTIPAPLNLSAHSGISAAGEYIKPGARENADENSQSWSKPKQTSSPIALTITAPTTFPSSSTTSMPTSTNTQTLSLSNTNDLSLYTKDASAVPLASSASTSAAATPSSSDGTKKPKRRPPVGHRFSMNFRSSSTAMPLPTPSLPQTPSGRPMSIVGSSSLGAVSAGSSSASASGTAAHGPAVLGRSEESSSTSRPTMTMTEARKRLSSLPALPLRGASWMRVVEDSDGEEGDDEELLEDLDEEHSEGGEGEGGDQVNEEGERERRASLDSERSSDTIHSFTYSSYQSSVDDASSVDGEAELETGDSPTNSSAYQTAHENSPSPALPSAPLPVTSDTDGDGIDMDALQRFSKPPQLPTPTTSRSPISLGLDFSFLNSPPLSSPSTSGKGKAKAQAEWSDIPGAARLTEDAGMTPIATRPSRSKRPMSSSKPKTKRKPAPSAVPPVPSIPPIPPIPQTNGDYFQSQTGNADRRSDTAKGGDVGRTPRPGDYVPSFTVSIPTPSSTRVEKMVPSPNTNLGLGLGGLGSGLGKPGMYHRASRSLIDLGSLGSLERGLGGEGYVVVDGKEKENGTSPQVAQAKLMPPSEEEMKGEKKSVVGNKVPAYEPVPSSPRVQGGGGGTLRRRLSLPTFSDPNAPPPPYPHFLSSQSSHVSGLKNIKILPREDEGKEVLPPYSNDILLRSVMPMKMEFSAPGVQAKNRKWRRVVCVLEGTMFKVYKARGYANGEGDGAATGKGKGKGALLGKSKGVIEEWWESRVGVGDVATDAPRTTSSFAVGVNGNGVVLNVDRERSSSASGSHNPGFSLGGGRTSGDGRIEDVDSEFSAIEGLEGVNLAQQRAIERHYERRRERERERELGRSAKSGESYSVSGRATTADESRQEGDTGGVGTADYGGMGQREGDGEGGDVLVEMATPVGSRPGTPVNRHLQHTNHPNHPYGGSGSAFHFGHGSHNHHNSHGVLPATRSALNVAVSLLIKPVVHHSREGSRENLHSRSHSRDASLTSGRDRGHSRSNSDVTRSTTPSGHRATSSNASSSSILRPSVSASASSSASLPFDDQYLTSTPPDSDLIRTYTMQNAESGLGSDYVKRKHVIRVRLEGEQFLLQARDVEGVVRWIEGLQAATNIALDLDQRPMPKGPIFPRRRRRRPRPVVPPPTIDTNVSTSSASSNNTSSSVHSNPTNHNSGFSGMGATTHEISPTGQTPVSASRLAPALRRW</sequence>
<name>A0A8H4QXL6_9AGAR</name>
<feature type="compositionally biased region" description="Polar residues" evidence="1">
    <location>
        <begin position="929"/>
        <end position="939"/>
    </location>
</feature>
<feature type="compositionally biased region" description="Polar residues" evidence="1">
    <location>
        <begin position="46"/>
        <end position="74"/>
    </location>
</feature>
<accession>A0A8H4QXL6</accession>
<feature type="region of interest" description="Disordered" evidence="1">
    <location>
        <begin position="1276"/>
        <end position="1337"/>
    </location>
</feature>
<feature type="compositionally biased region" description="Low complexity" evidence="1">
    <location>
        <begin position="807"/>
        <end position="821"/>
    </location>
</feature>
<evidence type="ECO:0000313" key="2">
    <source>
        <dbReference type="EMBL" id="KAF4618714.1"/>
    </source>
</evidence>
<feature type="region of interest" description="Disordered" evidence="1">
    <location>
        <begin position="358"/>
        <end position="406"/>
    </location>
</feature>
<dbReference type="PANTHER" id="PTHR37283">
    <property type="entry name" value="PH DOMAIN-CONTAINING PROTEIN YHR131C"/>
    <property type="match status" value="1"/>
</dbReference>
<feature type="compositionally biased region" description="Low complexity" evidence="1">
    <location>
        <begin position="358"/>
        <end position="383"/>
    </location>
</feature>
<feature type="compositionally biased region" description="Polar residues" evidence="1">
    <location>
        <begin position="891"/>
        <end position="903"/>
    </location>
</feature>
<dbReference type="Proteomes" id="UP000521872">
    <property type="component" value="Unassembled WGS sequence"/>
</dbReference>
<feature type="region of interest" description="Disordered" evidence="1">
    <location>
        <begin position="1563"/>
        <end position="1647"/>
    </location>
</feature>
<feature type="compositionally biased region" description="Polar residues" evidence="1">
    <location>
        <begin position="468"/>
        <end position="483"/>
    </location>
</feature>
<feature type="compositionally biased region" description="Polar residues" evidence="1">
    <location>
        <begin position="741"/>
        <end position="755"/>
    </location>
</feature>